<dbReference type="AlphaFoldDB" id="A0A917U6X0"/>
<reference evidence="1" key="2">
    <citation type="submission" date="2020-09" db="EMBL/GenBank/DDBJ databases">
        <authorList>
            <person name="Sun Q."/>
            <person name="Ohkuma M."/>
        </authorList>
    </citation>
    <scope>NUCLEOTIDE SEQUENCE</scope>
    <source>
        <strain evidence="1">JCM 19831</strain>
    </source>
</reference>
<reference evidence="1" key="1">
    <citation type="journal article" date="2014" name="Int. J. Syst. Evol. Microbiol.">
        <title>Complete genome sequence of Corynebacterium casei LMG S-19264T (=DSM 44701T), isolated from a smear-ripened cheese.</title>
        <authorList>
            <consortium name="US DOE Joint Genome Institute (JGI-PGF)"/>
            <person name="Walter F."/>
            <person name="Albersmeier A."/>
            <person name="Kalinowski J."/>
            <person name="Ruckert C."/>
        </authorList>
    </citation>
    <scope>NUCLEOTIDE SEQUENCE</scope>
    <source>
        <strain evidence="1">JCM 19831</strain>
    </source>
</reference>
<accession>A0A917U6X0</accession>
<organism evidence="1 2">
    <name type="scientific">Dactylosporangium sucinum</name>
    <dbReference type="NCBI Taxonomy" id="1424081"/>
    <lineage>
        <taxon>Bacteria</taxon>
        <taxon>Bacillati</taxon>
        <taxon>Actinomycetota</taxon>
        <taxon>Actinomycetes</taxon>
        <taxon>Micromonosporales</taxon>
        <taxon>Micromonosporaceae</taxon>
        <taxon>Dactylosporangium</taxon>
    </lineage>
</organism>
<evidence type="ECO:0000313" key="1">
    <source>
        <dbReference type="EMBL" id="GGM59938.1"/>
    </source>
</evidence>
<sequence length="149" mass="15361">MASTDGRLAFRAEADTGRASAGGRPAFRAAAIAGGRLAFRAEASTDGRLAFRAEADTGRASAGGRPAFRAEASTDGWLAFRAVAGADGGRGLVAATAMAGSSRRDGCRAGNSGVWRERRSCVARARVMVIVKRGPQETLKCKTMRVTGA</sequence>
<comment type="caution">
    <text evidence="1">The sequence shown here is derived from an EMBL/GenBank/DDBJ whole genome shotgun (WGS) entry which is preliminary data.</text>
</comment>
<name>A0A917U6X0_9ACTN</name>
<evidence type="ECO:0000313" key="2">
    <source>
        <dbReference type="Proteomes" id="UP000642070"/>
    </source>
</evidence>
<dbReference type="EMBL" id="BMPI01000043">
    <property type="protein sequence ID" value="GGM59938.1"/>
    <property type="molecule type" value="Genomic_DNA"/>
</dbReference>
<keyword evidence="2" id="KW-1185">Reference proteome</keyword>
<dbReference type="Proteomes" id="UP000642070">
    <property type="component" value="Unassembled WGS sequence"/>
</dbReference>
<proteinExistence type="predicted"/>
<gene>
    <name evidence="1" type="ORF">GCM10007977_071840</name>
</gene>
<protein>
    <submittedName>
        <fullName evidence="1">Uncharacterized protein</fullName>
    </submittedName>
</protein>